<dbReference type="EMBL" id="JXRQ01000029">
    <property type="protein sequence ID" value="KIL43428.1"/>
    <property type="molecule type" value="Genomic_DNA"/>
</dbReference>
<reference evidence="1 2" key="1">
    <citation type="submission" date="2015-01" db="EMBL/GenBank/DDBJ databases">
        <title>Genome sequence of Jeotgalibacillus alimentarius.</title>
        <authorList>
            <person name="Goh K.M."/>
            <person name="Chan K.-G."/>
            <person name="Yaakop A.S."/>
            <person name="Ee R."/>
            <person name="Gan H.M."/>
            <person name="Chan C.S."/>
        </authorList>
    </citation>
    <scope>NUCLEOTIDE SEQUENCE [LARGE SCALE GENOMIC DNA]</scope>
    <source>
        <strain evidence="1 2">YKJ-13</strain>
    </source>
</reference>
<name>A0A0C2VHG3_9BACL</name>
<dbReference type="InterPro" id="IPR010235">
    <property type="entry name" value="HepT"/>
</dbReference>
<dbReference type="STRING" id="135826.KP77_31340"/>
<dbReference type="RefSeq" id="WP_052474331.1">
    <property type="nucleotide sequence ID" value="NZ_JXRQ01000029.1"/>
</dbReference>
<protein>
    <submittedName>
        <fullName evidence="1">Nucleotidyltransferase</fullName>
    </submittedName>
</protein>
<evidence type="ECO:0000313" key="1">
    <source>
        <dbReference type="EMBL" id="KIL43428.1"/>
    </source>
</evidence>
<sequence>MERLYHRLKSAEKALDSFEQLALLKQMTDIERDAAIQRFEFSFEAAWKAAKQFFMTLKELTPHHQKES</sequence>
<accession>A0A0C2VHG3</accession>
<dbReference type="GO" id="GO:0016740">
    <property type="term" value="F:transferase activity"/>
    <property type="evidence" value="ECO:0007669"/>
    <property type="project" value="UniProtKB-KW"/>
</dbReference>
<comment type="caution">
    <text evidence="1">The sequence shown here is derived from an EMBL/GenBank/DDBJ whole genome shotgun (WGS) entry which is preliminary data.</text>
</comment>
<evidence type="ECO:0000313" key="2">
    <source>
        <dbReference type="Proteomes" id="UP000031950"/>
    </source>
</evidence>
<gene>
    <name evidence="1" type="ORF">KP77_31340</name>
</gene>
<keyword evidence="2" id="KW-1185">Reference proteome</keyword>
<organism evidence="1 2">
    <name type="scientific">Jeotgalibacillus alimentarius</name>
    <dbReference type="NCBI Taxonomy" id="135826"/>
    <lineage>
        <taxon>Bacteria</taxon>
        <taxon>Bacillati</taxon>
        <taxon>Bacillota</taxon>
        <taxon>Bacilli</taxon>
        <taxon>Bacillales</taxon>
        <taxon>Caryophanaceae</taxon>
        <taxon>Jeotgalibacillus</taxon>
    </lineage>
</organism>
<keyword evidence="1" id="KW-0808">Transferase</keyword>
<dbReference type="Gene3D" id="1.20.120.330">
    <property type="entry name" value="Nucleotidyltransferases domain 2"/>
    <property type="match status" value="1"/>
</dbReference>
<dbReference type="SUPFAM" id="SSF81593">
    <property type="entry name" value="Nucleotidyltransferase substrate binding subunit/domain"/>
    <property type="match status" value="1"/>
</dbReference>
<dbReference type="Proteomes" id="UP000031950">
    <property type="component" value="Unassembled WGS sequence"/>
</dbReference>
<dbReference type="PATRIC" id="fig|135826.4.peg.3115"/>
<dbReference type="Pfam" id="PF08780">
    <property type="entry name" value="NTase_sub_bind"/>
    <property type="match status" value="1"/>
</dbReference>
<proteinExistence type="predicted"/>
<dbReference type="AlphaFoldDB" id="A0A0C2VHG3"/>